<keyword evidence="3 6" id="KW-0812">Transmembrane</keyword>
<proteinExistence type="predicted"/>
<evidence type="ECO:0000256" key="3">
    <source>
        <dbReference type="ARBA" id="ARBA00022692"/>
    </source>
</evidence>
<dbReference type="AlphaFoldDB" id="A0A853KWA9"/>
<comment type="subcellular location">
    <subcellularLocation>
        <location evidence="1">Cell membrane</location>
        <topology evidence="1">Multi-pass membrane protein</topology>
    </subcellularLocation>
</comment>
<feature type="transmembrane region" description="Helical" evidence="6">
    <location>
        <begin position="369"/>
        <end position="397"/>
    </location>
</feature>
<name>A0A853KWA9_9PROT</name>
<dbReference type="CDD" id="cd06579">
    <property type="entry name" value="TM_PBP1_transp_AraH_like"/>
    <property type="match status" value="1"/>
</dbReference>
<evidence type="ECO:0000256" key="6">
    <source>
        <dbReference type="SAM" id="Phobius"/>
    </source>
</evidence>
<feature type="transmembrane region" description="Helical" evidence="6">
    <location>
        <begin position="235"/>
        <end position="255"/>
    </location>
</feature>
<dbReference type="Pfam" id="PF02653">
    <property type="entry name" value="BPD_transp_2"/>
    <property type="match status" value="2"/>
</dbReference>
<gene>
    <name evidence="7" type="ORF">TH4_16835</name>
</gene>
<dbReference type="InterPro" id="IPR001851">
    <property type="entry name" value="ABC_transp_permease"/>
</dbReference>
<keyword evidence="4 6" id="KW-1133">Transmembrane helix</keyword>
<evidence type="ECO:0000313" key="7">
    <source>
        <dbReference type="EMBL" id="OAZ08618.1"/>
    </source>
</evidence>
<feature type="transmembrane region" description="Helical" evidence="6">
    <location>
        <begin position="62"/>
        <end position="83"/>
    </location>
</feature>
<dbReference type="Proteomes" id="UP000094009">
    <property type="component" value="Unassembled WGS sequence"/>
</dbReference>
<keyword evidence="5 6" id="KW-0472">Membrane</keyword>
<evidence type="ECO:0000256" key="4">
    <source>
        <dbReference type="ARBA" id="ARBA00022989"/>
    </source>
</evidence>
<feature type="transmembrane region" description="Helical" evidence="6">
    <location>
        <begin position="144"/>
        <end position="163"/>
    </location>
</feature>
<feature type="transmembrane region" description="Helical" evidence="6">
    <location>
        <begin position="331"/>
        <end position="349"/>
    </location>
</feature>
<feature type="transmembrane region" description="Helical" evidence="6">
    <location>
        <begin position="120"/>
        <end position="137"/>
    </location>
</feature>
<comment type="caution">
    <text evidence="7">The sequence shown here is derived from an EMBL/GenBank/DDBJ whole genome shotgun (WGS) entry which is preliminary data.</text>
</comment>
<feature type="transmembrane region" description="Helical" evidence="6">
    <location>
        <begin position="34"/>
        <end position="56"/>
    </location>
</feature>
<feature type="transmembrane region" description="Helical" evidence="6">
    <location>
        <begin position="183"/>
        <end position="215"/>
    </location>
</feature>
<dbReference type="PANTHER" id="PTHR32196">
    <property type="entry name" value="ABC TRANSPORTER PERMEASE PROTEIN YPHD-RELATED-RELATED"/>
    <property type="match status" value="1"/>
</dbReference>
<dbReference type="GO" id="GO:0005886">
    <property type="term" value="C:plasma membrane"/>
    <property type="evidence" value="ECO:0007669"/>
    <property type="project" value="UniProtKB-SubCell"/>
</dbReference>
<dbReference type="GO" id="GO:0022857">
    <property type="term" value="F:transmembrane transporter activity"/>
    <property type="evidence" value="ECO:0007669"/>
    <property type="project" value="InterPro"/>
</dbReference>
<reference evidence="7 8" key="1">
    <citation type="submission" date="2014-07" db="EMBL/GenBank/DDBJ databases">
        <title>Draft genome sequence of Thalassospira tepidiphila 1-1B.</title>
        <authorList>
            <person name="Lai Q."/>
            <person name="Shao Z."/>
        </authorList>
    </citation>
    <scope>NUCLEOTIDE SEQUENCE [LARGE SCALE GENOMIC DNA]</scope>
    <source>
        <strain evidence="7 8">MCCC 1A03514</strain>
    </source>
</reference>
<feature type="transmembrane region" description="Helical" evidence="6">
    <location>
        <begin position="284"/>
        <end position="302"/>
    </location>
</feature>
<feature type="transmembrane region" description="Helical" evidence="6">
    <location>
        <begin position="404"/>
        <end position="427"/>
    </location>
</feature>
<organism evidence="7 8">
    <name type="scientific">Thalassospira tepidiphila MCCC 1A03514</name>
    <dbReference type="NCBI Taxonomy" id="1177930"/>
    <lineage>
        <taxon>Bacteria</taxon>
        <taxon>Pseudomonadati</taxon>
        <taxon>Pseudomonadota</taxon>
        <taxon>Alphaproteobacteria</taxon>
        <taxon>Rhodospirillales</taxon>
        <taxon>Thalassospiraceae</taxon>
        <taxon>Thalassospira</taxon>
    </lineage>
</organism>
<evidence type="ECO:0000256" key="1">
    <source>
        <dbReference type="ARBA" id="ARBA00004651"/>
    </source>
</evidence>
<sequence length="441" mass="47081">MHSTYRADIAVRPRCFTSFFMSRLLSKMEVDRRLVGLAVVLLIIWVGFDIASGGRFITPRNIFNLSVQTASVAVMACGMVLIIVTRHIDLSVGAVLGVLAMIMGVVQTDVLPQFLDYNHPLTWVLTLLVGIVVGGLIGSIQGVAVGYLGVPAFIVTLGGLLVWRGSAWWVTQGRTVAPLDQNYILLGGGIEGTIGATWSWIVALIAILAIIYAAIMERRRRLSFEFPVKPIWAEYTNTIIKAGLVLVVVATLNAYHLPTRAAERLLENKGIPVTPENLEISHGIPIPLLIVALVAIILTIAVKRTRFGRYVFAIGGNPQAAELAGINVKRMTVAVFALMGVLCAISAAISSARLQSAGNDLGTLDELRVIAAVVIGGTSLAGGLGTIYGALIGALVMQSLQSGMALLGVDTSLQSIVIGLVLVVAVFSDKYFHRRYSDPTA</sequence>
<protein>
    <submittedName>
        <fullName evidence="7">Sugar ABC transporter permease</fullName>
    </submittedName>
</protein>
<accession>A0A853KWA9</accession>
<feature type="transmembrane region" description="Helical" evidence="6">
    <location>
        <begin position="90"/>
        <end position="108"/>
    </location>
</feature>
<evidence type="ECO:0000313" key="8">
    <source>
        <dbReference type="Proteomes" id="UP000094009"/>
    </source>
</evidence>
<dbReference type="EMBL" id="JPVZ01000008">
    <property type="protein sequence ID" value="OAZ08618.1"/>
    <property type="molecule type" value="Genomic_DNA"/>
</dbReference>
<evidence type="ECO:0000256" key="2">
    <source>
        <dbReference type="ARBA" id="ARBA00022475"/>
    </source>
</evidence>
<evidence type="ECO:0000256" key="5">
    <source>
        <dbReference type="ARBA" id="ARBA00023136"/>
    </source>
</evidence>
<keyword evidence="2" id="KW-1003">Cell membrane</keyword>